<dbReference type="GeneID" id="19328948"/>
<evidence type="ECO:0000256" key="2">
    <source>
        <dbReference type="ARBA" id="ARBA00022692"/>
    </source>
</evidence>
<dbReference type="EMBL" id="KB933348">
    <property type="protein sequence ID" value="EON96391.1"/>
    <property type="molecule type" value="Genomic_DNA"/>
</dbReference>
<dbReference type="KEGG" id="tmn:UCRPA7_8125"/>
<gene>
    <name evidence="12" type="ORF">UCRPA7_8125</name>
</gene>
<dbReference type="OrthoDB" id="5595506at2759"/>
<dbReference type="AlphaFoldDB" id="R8BAT0"/>
<sequence length="300" mass="33207">MFMDNLQSRVLVASQTLNDLTGYSAIDAIKAANAKLEAELATAQTTLRTARQTYKSVNTQRSSTQREVTALLARKDTWSPTDLERFTTLYRLDHELDGKVAEAAAALTEAEADETRLSQALNAGILRRYHEEQVWSDRIRRQSTWGTWGLMGINVLLFLMLQFVAEPWKRNRLMRGIAAEEKRALEEVRKELADVRDALAATQVAETPQSVPVAVPDVGPGAADAVANAGKGVLQAEQPSRQSWKELLLAPERWQPALLDLYSDRRIDLRMRDASLIAIEGAISGAAVMAAIGVLLLRRS</sequence>
<comment type="function">
    <text evidence="9">Required for the maintenance of the structure of the mitochondrial inner membrane. Involved in mitochondrial morphology. Causes growth arrest when highly overexpressed.</text>
</comment>
<evidence type="ECO:0000256" key="11">
    <source>
        <dbReference type="SAM" id="Coils"/>
    </source>
</evidence>
<proteinExistence type="inferred from homology"/>
<dbReference type="Proteomes" id="UP000014074">
    <property type="component" value="Unassembled WGS sequence"/>
</dbReference>
<evidence type="ECO:0000256" key="6">
    <source>
        <dbReference type="ARBA" id="ARBA00023054"/>
    </source>
</evidence>
<dbReference type="GO" id="GO:0007007">
    <property type="term" value="P:inner mitochondrial membrane organization"/>
    <property type="evidence" value="ECO:0007669"/>
    <property type="project" value="TreeGrafter"/>
</dbReference>
<evidence type="ECO:0000256" key="10">
    <source>
        <dbReference type="RuleBase" id="RU364128"/>
    </source>
</evidence>
<keyword evidence="3 10" id="KW-0999">Mitochondrion inner membrane</keyword>
<evidence type="ECO:0000256" key="7">
    <source>
        <dbReference type="ARBA" id="ARBA00023128"/>
    </source>
</evidence>
<comment type="similarity">
    <text evidence="1 10">Belongs to the SHE9 family.</text>
</comment>
<feature type="coiled-coil region" evidence="11">
    <location>
        <begin position="26"/>
        <end position="53"/>
    </location>
</feature>
<evidence type="ECO:0000256" key="8">
    <source>
        <dbReference type="ARBA" id="ARBA00023136"/>
    </source>
</evidence>
<protein>
    <recommendedName>
        <fullName evidence="10">Sensitive to high expression protein 9, mitochondrial</fullName>
    </recommendedName>
</protein>
<comment type="subcellular location">
    <subcellularLocation>
        <location evidence="10">Mitochondrion inner membrane</location>
        <topology evidence="10">Multi-pass membrane protein</topology>
    </subcellularLocation>
</comment>
<keyword evidence="2 10" id="KW-0812">Transmembrane</keyword>
<keyword evidence="5 10" id="KW-1133">Transmembrane helix</keyword>
<evidence type="ECO:0000256" key="1">
    <source>
        <dbReference type="ARBA" id="ARBA00007472"/>
    </source>
</evidence>
<keyword evidence="6 11" id="KW-0175">Coiled coil</keyword>
<organism evidence="12 13">
    <name type="scientific">Phaeoacremonium minimum (strain UCR-PA7)</name>
    <name type="common">Esca disease fungus</name>
    <name type="synonym">Togninia minima</name>
    <dbReference type="NCBI Taxonomy" id="1286976"/>
    <lineage>
        <taxon>Eukaryota</taxon>
        <taxon>Fungi</taxon>
        <taxon>Dikarya</taxon>
        <taxon>Ascomycota</taxon>
        <taxon>Pezizomycotina</taxon>
        <taxon>Sordariomycetes</taxon>
        <taxon>Sordariomycetidae</taxon>
        <taxon>Togniniales</taxon>
        <taxon>Togniniaceae</taxon>
        <taxon>Phaeoacremonium</taxon>
    </lineage>
</organism>
<name>R8BAT0_PHAM7</name>
<keyword evidence="4 10" id="KW-0809">Transit peptide</keyword>
<keyword evidence="7 10" id="KW-0496">Mitochondrion</keyword>
<keyword evidence="8 10" id="KW-0472">Membrane</keyword>
<dbReference type="HOGENOM" id="CLU_025632_2_1_1"/>
<dbReference type="PANTHER" id="PTHR31961:SF3">
    <property type="entry name" value="SENSITIVE TO HIGH EXPRESSION PROTEIN 9, MITOCHONDRIAL"/>
    <property type="match status" value="1"/>
</dbReference>
<comment type="subunit">
    <text evidence="10">Homooligomer.</text>
</comment>
<evidence type="ECO:0000313" key="12">
    <source>
        <dbReference type="EMBL" id="EON96391.1"/>
    </source>
</evidence>
<dbReference type="RefSeq" id="XP_007918835.1">
    <property type="nucleotide sequence ID" value="XM_007920644.1"/>
</dbReference>
<feature type="transmembrane region" description="Helical" evidence="10">
    <location>
        <begin position="145"/>
        <end position="165"/>
    </location>
</feature>
<evidence type="ECO:0000256" key="4">
    <source>
        <dbReference type="ARBA" id="ARBA00022946"/>
    </source>
</evidence>
<dbReference type="GO" id="GO:0005743">
    <property type="term" value="C:mitochondrial inner membrane"/>
    <property type="evidence" value="ECO:0007669"/>
    <property type="project" value="UniProtKB-SubCell"/>
</dbReference>
<evidence type="ECO:0000313" key="13">
    <source>
        <dbReference type="Proteomes" id="UP000014074"/>
    </source>
</evidence>
<evidence type="ECO:0000256" key="3">
    <source>
        <dbReference type="ARBA" id="ARBA00022792"/>
    </source>
</evidence>
<dbReference type="PANTHER" id="PTHR31961">
    <property type="entry name" value="SENSITIVE TO HIGH EXPRESSION PROTEIN 9, MITOCHONDRIAL"/>
    <property type="match status" value="1"/>
</dbReference>
<dbReference type="Pfam" id="PF05546">
    <property type="entry name" value="She9_MDM33"/>
    <property type="match status" value="1"/>
</dbReference>
<feature type="transmembrane region" description="Helical" evidence="10">
    <location>
        <begin position="274"/>
        <end position="297"/>
    </location>
</feature>
<dbReference type="eggNOG" id="ENOG502QQ1E">
    <property type="taxonomic scope" value="Eukaryota"/>
</dbReference>
<evidence type="ECO:0000256" key="5">
    <source>
        <dbReference type="ARBA" id="ARBA00022989"/>
    </source>
</evidence>
<accession>R8BAT0</accession>
<reference evidence="13" key="1">
    <citation type="journal article" date="2013" name="Genome Announc.">
        <title>Draft genome sequence of the ascomycete Phaeoacremonium aleophilum strain UCR-PA7, a causal agent of the esca disease complex in grapevines.</title>
        <authorList>
            <person name="Blanco-Ulate B."/>
            <person name="Rolshausen P."/>
            <person name="Cantu D."/>
        </authorList>
    </citation>
    <scope>NUCLEOTIDE SEQUENCE [LARGE SCALE GENOMIC DNA]</scope>
    <source>
        <strain evidence="13">UCR-PA7</strain>
    </source>
</reference>
<keyword evidence="13" id="KW-1185">Reference proteome</keyword>
<evidence type="ECO:0000256" key="9">
    <source>
        <dbReference type="ARBA" id="ARBA00024807"/>
    </source>
</evidence>
<feature type="coiled-coil region" evidence="11">
    <location>
        <begin position="178"/>
        <end position="205"/>
    </location>
</feature>
<dbReference type="InterPro" id="IPR008839">
    <property type="entry name" value="MDM33_fungi"/>
</dbReference>